<keyword evidence="2" id="KW-1185">Reference proteome</keyword>
<dbReference type="InterPro" id="IPR032675">
    <property type="entry name" value="LRR_dom_sf"/>
</dbReference>
<gene>
    <name evidence="1" type="ORF">BDZ94DRAFT_1250649</name>
</gene>
<organism evidence="1 2">
    <name type="scientific">Collybia nuda</name>
    <dbReference type="NCBI Taxonomy" id="64659"/>
    <lineage>
        <taxon>Eukaryota</taxon>
        <taxon>Fungi</taxon>
        <taxon>Dikarya</taxon>
        <taxon>Basidiomycota</taxon>
        <taxon>Agaricomycotina</taxon>
        <taxon>Agaricomycetes</taxon>
        <taxon>Agaricomycetidae</taxon>
        <taxon>Agaricales</taxon>
        <taxon>Tricholomatineae</taxon>
        <taxon>Clitocybaceae</taxon>
        <taxon>Collybia</taxon>
    </lineage>
</organism>
<proteinExistence type="predicted"/>
<reference evidence="1" key="1">
    <citation type="submission" date="2020-11" db="EMBL/GenBank/DDBJ databases">
        <authorList>
            <consortium name="DOE Joint Genome Institute"/>
            <person name="Ahrendt S."/>
            <person name="Riley R."/>
            <person name="Andreopoulos W."/>
            <person name="Labutti K."/>
            <person name="Pangilinan J."/>
            <person name="Ruiz-Duenas F.J."/>
            <person name="Barrasa J.M."/>
            <person name="Sanchez-Garcia M."/>
            <person name="Camarero S."/>
            <person name="Miyauchi S."/>
            <person name="Serrano A."/>
            <person name="Linde D."/>
            <person name="Babiker R."/>
            <person name="Drula E."/>
            <person name="Ayuso-Fernandez I."/>
            <person name="Pacheco R."/>
            <person name="Padilla G."/>
            <person name="Ferreira P."/>
            <person name="Barriuso J."/>
            <person name="Kellner H."/>
            <person name="Castanera R."/>
            <person name="Alfaro M."/>
            <person name="Ramirez L."/>
            <person name="Pisabarro A.G."/>
            <person name="Kuo A."/>
            <person name="Tritt A."/>
            <person name="Lipzen A."/>
            <person name="He G."/>
            <person name="Yan M."/>
            <person name="Ng V."/>
            <person name="Cullen D."/>
            <person name="Martin F."/>
            <person name="Rosso M.-N."/>
            <person name="Henrissat B."/>
            <person name="Hibbett D."/>
            <person name="Martinez A.T."/>
            <person name="Grigoriev I.V."/>
        </authorList>
    </citation>
    <scope>NUCLEOTIDE SEQUENCE</scope>
    <source>
        <strain evidence="1">CBS 247.69</strain>
    </source>
</reference>
<evidence type="ECO:0000313" key="1">
    <source>
        <dbReference type="EMBL" id="KAF9466741.1"/>
    </source>
</evidence>
<name>A0A9P5YF77_9AGAR</name>
<accession>A0A9P5YF77</accession>
<sequence length="477" mass="53619">MANQLQKMICGSTLEVREHVDPIDIEIPTLHTCTNELLAQRDKQEPQILTPKGIEAFPSEILGKIFIFSKTRKAVIVPPNLTSPPWTLGRVCSRWRQILWSTPELWSYLEIRNDPPRREILTIPAAIRGVVSHSRGLISLTAPVLTTASALDTILSFPRRFTHLSLKIDHGAFCAILELPNNSFDHLESLDVLICQSHMKINFPAYTSTALQAAPVLESFSIRGAEFSTCPPYLLLLPWVQMTRLQWSIKIPPSAVYCILAQCASLLVCEIYIRSEIPQKSIGTGHILIPNLHSLSLNFGGAGVLDWNLFLQPLKLPSLKNLRVYTYSSYLPHQALVSLIGRSSCALTELSLIDRSRRGYKFGHRDTCDLLQFIPSLEVLETSFIIPDTTFNAISLGLLPQLHSLKCGIHPKGFHAFLDLMEHYMQMTPATTYRGVFFANIGCYDALGIDEVYKRFRNVSPKFAKDGRDIAVNRTRL</sequence>
<evidence type="ECO:0008006" key="3">
    <source>
        <dbReference type="Google" id="ProtNLM"/>
    </source>
</evidence>
<comment type="caution">
    <text evidence="1">The sequence shown here is derived from an EMBL/GenBank/DDBJ whole genome shotgun (WGS) entry which is preliminary data.</text>
</comment>
<dbReference type="AlphaFoldDB" id="A0A9P5YF77"/>
<evidence type="ECO:0000313" key="2">
    <source>
        <dbReference type="Proteomes" id="UP000807353"/>
    </source>
</evidence>
<dbReference type="Proteomes" id="UP000807353">
    <property type="component" value="Unassembled WGS sequence"/>
</dbReference>
<dbReference type="OrthoDB" id="2853687at2759"/>
<protein>
    <recommendedName>
        <fullName evidence="3">F-box domain-containing protein</fullName>
    </recommendedName>
</protein>
<dbReference type="Gene3D" id="3.80.10.10">
    <property type="entry name" value="Ribonuclease Inhibitor"/>
    <property type="match status" value="1"/>
</dbReference>
<dbReference type="EMBL" id="MU150240">
    <property type="protein sequence ID" value="KAF9466741.1"/>
    <property type="molecule type" value="Genomic_DNA"/>
</dbReference>